<evidence type="ECO:0000256" key="1">
    <source>
        <dbReference type="ARBA" id="ARBA00004141"/>
    </source>
</evidence>
<gene>
    <name evidence="6" type="ORF">Tco025E_02402</name>
</gene>
<keyword evidence="2 5" id="KW-0812">Transmembrane</keyword>
<reference evidence="6 7" key="1">
    <citation type="journal article" date="2018" name="BMC Genomics">
        <title>Genomic comparison of Trypanosoma conorhini and Trypanosoma rangeli to Trypanosoma cruzi strains of high and low virulence.</title>
        <authorList>
            <person name="Bradwell K.R."/>
            <person name="Koparde V.N."/>
            <person name="Matveyev A.V."/>
            <person name="Serrano M.G."/>
            <person name="Alves J.M."/>
            <person name="Parikh H."/>
            <person name="Huang B."/>
            <person name="Lee V."/>
            <person name="Espinosa-Alvarez O."/>
            <person name="Ortiz P.A."/>
            <person name="Costa-Martins A.G."/>
            <person name="Teixeira M.M."/>
            <person name="Buck G.A."/>
        </authorList>
    </citation>
    <scope>NUCLEOTIDE SEQUENCE [LARGE SCALE GENOMIC DNA]</scope>
    <source>
        <strain evidence="6 7">025E</strain>
    </source>
</reference>
<evidence type="ECO:0000256" key="4">
    <source>
        <dbReference type="ARBA" id="ARBA00023136"/>
    </source>
</evidence>
<feature type="transmembrane region" description="Helical" evidence="5">
    <location>
        <begin position="184"/>
        <end position="212"/>
    </location>
</feature>
<keyword evidence="4 5" id="KW-0472">Membrane</keyword>
<dbReference type="GO" id="GO:0016020">
    <property type="term" value="C:membrane"/>
    <property type="evidence" value="ECO:0007669"/>
    <property type="project" value="UniProtKB-SubCell"/>
</dbReference>
<dbReference type="Proteomes" id="UP000284403">
    <property type="component" value="Unassembled WGS sequence"/>
</dbReference>
<feature type="transmembrane region" description="Helical" evidence="5">
    <location>
        <begin position="224"/>
        <end position="242"/>
    </location>
</feature>
<evidence type="ECO:0000313" key="7">
    <source>
        <dbReference type="Proteomes" id="UP000284403"/>
    </source>
</evidence>
<evidence type="ECO:0000256" key="3">
    <source>
        <dbReference type="ARBA" id="ARBA00022989"/>
    </source>
</evidence>
<dbReference type="Pfam" id="PF04193">
    <property type="entry name" value="PQ-loop"/>
    <property type="match status" value="1"/>
</dbReference>
<dbReference type="GO" id="GO:0045332">
    <property type="term" value="P:phospholipid translocation"/>
    <property type="evidence" value="ECO:0007669"/>
    <property type="project" value="TreeGrafter"/>
</dbReference>
<dbReference type="OrthoDB" id="292213at2759"/>
<feature type="transmembrane region" description="Helical" evidence="5">
    <location>
        <begin position="93"/>
        <end position="116"/>
    </location>
</feature>
<dbReference type="GO" id="GO:0042147">
    <property type="term" value="P:retrograde transport, endosome to Golgi"/>
    <property type="evidence" value="ECO:0007669"/>
    <property type="project" value="TreeGrafter"/>
</dbReference>
<protein>
    <submittedName>
        <fullName evidence="6">Uncharacterized protein</fullName>
    </submittedName>
</protein>
<dbReference type="RefSeq" id="XP_029230612.1">
    <property type="nucleotide sequence ID" value="XM_029369329.1"/>
</dbReference>
<dbReference type="EMBL" id="MKKU01000092">
    <property type="protein sequence ID" value="RNF24926.1"/>
    <property type="molecule type" value="Genomic_DNA"/>
</dbReference>
<feature type="transmembrane region" description="Helical" evidence="5">
    <location>
        <begin position="69"/>
        <end position="87"/>
    </location>
</feature>
<evidence type="ECO:0000313" key="6">
    <source>
        <dbReference type="EMBL" id="RNF24926.1"/>
    </source>
</evidence>
<dbReference type="AlphaFoldDB" id="A0A422Q4N2"/>
<feature type="transmembrane region" description="Helical" evidence="5">
    <location>
        <begin position="254"/>
        <end position="273"/>
    </location>
</feature>
<dbReference type="PANTHER" id="PTHR14856">
    <property type="entry name" value="PQ-LOOP REPEAT-CONTAINING PROTEIN 1-LIKE PROTEIN"/>
    <property type="match status" value="1"/>
</dbReference>
<dbReference type="SMART" id="SM00679">
    <property type="entry name" value="CTNS"/>
    <property type="match status" value="1"/>
</dbReference>
<dbReference type="GO" id="GO:0005802">
    <property type="term" value="C:trans-Golgi network"/>
    <property type="evidence" value="ECO:0007669"/>
    <property type="project" value="TreeGrafter"/>
</dbReference>
<dbReference type="GeneID" id="40316013"/>
<evidence type="ECO:0000256" key="5">
    <source>
        <dbReference type="SAM" id="Phobius"/>
    </source>
</evidence>
<evidence type="ECO:0000256" key="2">
    <source>
        <dbReference type="ARBA" id="ARBA00022692"/>
    </source>
</evidence>
<dbReference type="PANTHER" id="PTHR14856:SF9">
    <property type="entry name" value="PQ-LOOP REPEAT-CONTAINING PROTEIN 1"/>
    <property type="match status" value="1"/>
</dbReference>
<comment type="caution">
    <text evidence="6">The sequence shown here is derived from an EMBL/GenBank/DDBJ whole genome shotgun (WGS) entry which is preliminary data.</text>
</comment>
<proteinExistence type="predicted"/>
<organism evidence="6 7">
    <name type="scientific">Trypanosoma conorhini</name>
    <dbReference type="NCBI Taxonomy" id="83891"/>
    <lineage>
        <taxon>Eukaryota</taxon>
        <taxon>Discoba</taxon>
        <taxon>Euglenozoa</taxon>
        <taxon>Kinetoplastea</taxon>
        <taxon>Metakinetoplastina</taxon>
        <taxon>Trypanosomatida</taxon>
        <taxon>Trypanosomatidae</taxon>
        <taxon>Trypanosoma</taxon>
    </lineage>
</organism>
<dbReference type="InterPro" id="IPR006603">
    <property type="entry name" value="PQ-loop_rpt"/>
</dbReference>
<keyword evidence="7" id="KW-1185">Reference proteome</keyword>
<feature type="transmembrane region" description="Helical" evidence="5">
    <location>
        <begin position="279"/>
        <end position="300"/>
    </location>
</feature>
<accession>A0A422Q4N2</accession>
<dbReference type="Gene3D" id="1.20.1280.290">
    <property type="match status" value="1"/>
</dbReference>
<keyword evidence="3 5" id="KW-1133">Transmembrane helix</keyword>
<dbReference type="InterPro" id="IPR052241">
    <property type="entry name" value="SLC66/Scramblase_ANY1"/>
</dbReference>
<dbReference type="FunFam" id="1.20.1280.290:FF:000005">
    <property type="entry name" value="PQ-loop repeat-containing protein 1"/>
    <property type="match status" value="1"/>
</dbReference>
<feature type="transmembrane region" description="Helical" evidence="5">
    <location>
        <begin position="36"/>
        <end position="57"/>
    </location>
</feature>
<sequence length="342" mass="38035">MLPSWEAALHELSSSTSATNESSLVEVVSHLSWNELPYIVFSIGMVFGPHIGYVVQLYEMSSTRNVEGYSPLVSLILLVSNEIRIVYFAGHHFALALLFQAIFAILVHSLLIVMVLHLTHSVPSYPGSGEPRNEGLENEIATARPPPADAASPANREETVLAETSSRSILARLDDQACRLEQALLAYSAAAFLLRCALWTLILCIAALFYYAAVGPVWDAAPEVIGYIALGIEALLVLPQILHNDRRQSTQGLTMVLVLTWFLGDIIKLIYFICDHQPLPFILCGGFQLSLDLVVIWQVIYFRLRRRPLRVDPTPTNYLSQTEVVDSTEFPLAACNVYRKPR</sequence>
<name>A0A422Q4N2_9TRYP</name>
<comment type="subcellular location">
    <subcellularLocation>
        <location evidence="1">Membrane</location>
        <topology evidence="1">Multi-pass membrane protein</topology>
    </subcellularLocation>
</comment>
<dbReference type="GO" id="GO:0005829">
    <property type="term" value="C:cytosol"/>
    <property type="evidence" value="ECO:0007669"/>
    <property type="project" value="GOC"/>
</dbReference>
<dbReference type="GO" id="GO:0005768">
    <property type="term" value="C:endosome"/>
    <property type="evidence" value="ECO:0007669"/>
    <property type="project" value="TreeGrafter"/>
</dbReference>